<dbReference type="SUPFAM" id="SSF50729">
    <property type="entry name" value="PH domain-like"/>
    <property type="match status" value="1"/>
</dbReference>
<feature type="region of interest" description="Disordered" evidence="2">
    <location>
        <begin position="108"/>
        <end position="165"/>
    </location>
</feature>
<dbReference type="AlphaFoldDB" id="A0A6G0XYS6"/>
<keyword evidence="4" id="KW-1185">Reference proteome</keyword>
<organism evidence="3 4">
    <name type="scientific">Aphanomyces euteiches</name>
    <dbReference type="NCBI Taxonomy" id="100861"/>
    <lineage>
        <taxon>Eukaryota</taxon>
        <taxon>Sar</taxon>
        <taxon>Stramenopiles</taxon>
        <taxon>Oomycota</taxon>
        <taxon>Saprolegniomycetes</taxon>
        <taxon>Saprolegniales</taxon>
        <taxon>Verrucalvaceae</taxon>
        <taxon>Aphanomyces</taxon>
    </lineage>
</organism>
<evidence type="ECO:0000313" key="3">
    <source>
        <dbReference type="EMBL" id="KAF0745677.1"/>
    </source>
</evidence>
<proteinExistence type="predicted"/>
<sequence>MDLDDEAQTERILKRKVKNARTNLFEWTKCRCLVVEEHFVCEEMSNTNVKRMEILLANILAIHPKAASRFEVTHATSNGHETDEFMAPTPQHCQLWMRQLKQAVAASLNTTRPTSPIANSKSSRLRHDLPRLKIPSPLTSPIKSMHLQDDSKDSMEKSPPSEGHISLDEARHLDDTTLMDPQHDKPLLPWKDAETSPSECSEESNKASVAARRYTPSEAEAEEQLGILVRVEGALKQLEVENKLSLQRETSLRHELVNLQDSMRLLNLEKQELLTQLRDVTAEREEWKAIARRKQDELTQLRDDLQVAKDEIRLLTNEQLRLTHRNRDLAVHVQRLDTLVYGKF</sequence>
<accession>A0A6G0XYS6</accession>
<feature type="compositionally biased region" description="Polar residues" evidence="2">
    <location>
        <begin position="108"/>
        <end position="122"/>
    </location>
</feature>
<evidence type="ECO:0008006" key="5">
    <source>
        <dbReference type="Google" id="ProtNLM"/>
    </source>
</evidence>
<reference evidence="3 4" key="1">
    <citation type="submission" date="2019-07" db="EMBL/GenBank/DDBJ databases">
        <title>Genomics analysis of Aphanomyces spp. identifies a new class of oomycete effector associated with host adaptation.</title>
        <authorList>
            <person name="Gaulin E."/>
        </authorList>
    </citation>
    <scope>NUCLEOTIDE SEQUENCE [LARGE SCALE GENOMIC DNA]</scope>
    <source>
        <strain evidence="3 4">ATCC 201684</strain>
    </source>
</reference>
<comment type="caution">
    <text evidence="3">The sequence shown here is derived from an EMBL/GenBank/DDBJ whole genome shotgun (WGS) entry which is preliminary data.</text>
</comment>
<protein>
    <recommendedName>
        <fullName evidence="5">PH domain-containing protein</fullName>
    </recommendedName>
</protein>
<feature type="coiled-coil region" evidence="1">
    <location>
        <begin position="256"/>
        <end position="318"/>
    </location>
</feature>
<dbReference type="VEuPathDB" id="FungiDB:AeMF1_011368"/>
<keyword evidence="1" id="KW-0175">Coiled coil</keyword>
<evidence type="ECO:0000256" key="1">
    <source>
        <dbReference type="SAM" id="Coils"/>
    </source>
</evidence>
<dbReference type="CDD" id="cd00821">
    <property type="entry name" value="PH"/>
    <property type="match status" value="1"/>
</dbReference>
<feature type="compositionally biased region" description="Basic and acidic residues" evidence="2">
    <location>
        <begin position="146"/>
        <end position="156"/>
    </location>
</feature>
<feature type="region of interest" description="Disordered" evidence="2">
    <location>
        <begin position="177"/>
        <end position="209"/>
    </location>
</feature>
<evidence type="ECO:0000256" key="2">
    <source>
        <dbReference type="SAM" id="MobiDB-lite"/>
    </source>
</evidence>
<feature type="compositionally biased region" description="Basic and acidic residues" evidence="2">
    <location>
        <begin position="177"/>
        <end position="194"/>
    </location>
</feature>
<dbReference type="EMBL" id="VJMJ01000001">
    <property type="protein sequence ID" value="KAF0745677.1"/>
    <property type="molecule type" value="Genomic_DNA"/>
</dbReference>
<name>A0A6G0XYS6_9STRA</name>
<gene>
    <name evidence="3" type="ORF">Ae201684_000128</name>
</gene>
<evidence type="ECO:0000313" key="4">
    <source>
        <dbReference type="Proteomes" id="UP000481153"/>
    </source>
</evidence>
<dbReference type="Proteomes" id="UP000481153">
    <property type="component" value="Unassembled WGS sequence"/>
</dbReference>